<gene>
    <name evidence="1" type="ORF">J4P68_0018890</name>
</gene>
<reference evidence="1 2" key="1">
    <citation type="journal article" date="2021" name="Int. J. Syst. Evol. Microbiol.">
        <title>Bradyrhizobium septentrionale sp. nov. (sv. septentrionale) and Bradyrhizobium quebecense sp. nov. (sv. septentrionale) associated with legumes native to Canada possess rearranged symbiosis genes and numerous insertion sequences.</title>
        <authorList>
            <person name="Bromfield E.S.P."/>
            <person name="Cloutier S."/>
        </authorList>
    </citation>
    <scope>NUCLEOTIDE SEQUENCE [LARGE SCALE GENOMIC DNA]</scope>
    <source>
        <strain evidence="1 2">12S5</strain>
    </source>
</reference>
<dbReference type="EMBL" id="CP088282">
    <property type="protein sequence ID" value="UGY06675.1"/>
    <property type="molecule type" value="Genomic_DNA"/>
</dbReference>
<sequence>MSAIEQSSIRRGNDRLAITVADKLRRLAPAAGAIAYPFLLDGFHLAVSPADDPISFGRLALAALLLLAATAAPLLGLACAYWMTKPALSSFELRARRLAYLSIGTPPLFVLTGVGLGLLHIHVSDELVWVAGWLAACLYVLLAGEQERPATSAAMVPSIARWRVTHGIAAAVILLYVAFHLTNHLLGLLGPEVHAAVMKMGRTVYRSSVVEPALVALMLFQIAVGVRLAWRWSSRPADAFRVFQIGSGVYLAAFIVTHLNSAFVSARAVHHIDTNWDWASGAPTGLIHDAWSIRLVPHYALGVFFVLAHLASGLRGVLIAHGMATAVANRIWATGLAAGALIAIAIMSGLCGARI</sequence>
<evidence type="ECO:0000313" key="1">
    <source>
        <dbReference type="EMBL" id="UGY06675.1"/>
    </source>
</evidence>
<dbReference type="Proteomes" id="UP000692816">
    <property type="component" value="Chromosome"/>
</dbReference>
<accession>A0ACD3VKU5</accession>
<protein>
    <submittedName>
        <fullName evidence="1">Uncharacterized protein</fullName>
    </submittedName>
</protein>
<keyword evidence="2" id="KW-1185">Reference proteome</keyword>
<evidence type="ECO:0000313" key="2">
    <source>
        <dbReference type="Proteomes" id="UP000692816"/>
    </source>
</evidence>
<proteinExistence type="predicted"/>
<organism evidence="1 2">
    <name type="scientific">Bradyrhizobium quebecense</name>
    <dbReference type="NCBI Taxonomy" id="2748629"/>
    <lineage>
        <taxon>Bacteria</taxon>
        <taxon>Pseudomonadati</taxon>
        <taxon>Pseudomonadota</taxon>
        <taxon>Alphaproteobacteria</taxon>
        <taxon>Hyphomicrobiales</taxon>
        <taxon>Nitrobacteraceae</taxon>
        <taxon>Bradyrhizobium</taxon>
    </lineage>
</organism>
<name>A0ACD3VKU5_9BRAD</name>